<evidence type="ECO:0000256" key="3">
    <source>
        <dbReference type="ARBA" id="ARBA00012824"/>
    </source>
</evidence>
<dbReference type="InterPro" id="IPR004561">
    <property type="entry name" value="IsoChor_synthase"/>
</dbReference>
<feature type="domain" description="Chorismate-utilising enzyme C-terminal" evidence="6">
    <location>
        <begin position="136"/>
        <end position="388"/>
    </location>
</feature>
<evidence type="ECO:0000256" key="4">
    <source>
        <dbReference type="ARBA" id="ARBA00023235"/>
    </source>
</evidence>
<protein>
    <recommendedName>
        <fullName evidence="3">isochorismate synthase</fullName>
        <ecNumber evidence="3">5.4.4.2</ecNumber>
    </recommendedName>
    <alternativeName>
        <fullName evidence="5">Isochorismate mutase</fullName>
    </alternativeName>
</protein>
<evidence type="ECO:0000256" key="5">
    <source>
        <dbReference type="ARBA" id="ARBA00041564"/>
    </source>
</evidence>
<keyword evidence="4" id="KW-0413">Isomerase</keyword>
<dbReference type="Gene3D" id="3.60.120.10">
    <property type="entry name" value="Anthranilate synthase"/>
    <property type="match status" value="1"/>
</dbReference>
<dbReference type="SUPFAM" id="SSF56322">
    <property type="entry name" value="ADC synthase"/>
    <property type="match status" value="1"/>
</dbReference>
<dbReference type="PANTHER" id="PTHR42839:SF2">
    <property type="entry name" value="ISOCHORISMATE SYNTHASE ENTC"/>
    <property type="match status" value="1"/>
</dbReference>
<comment type="similarity">
    <text evidence="2">Belongs to the isochorismate synthase family.</text>
</comment>
<dbReference type="PANTHER" id="PTHR42839">
    <property type="entry name" value="ISOCHORISMATE SYNTHASE ENTC"/>
    <property type="match status" value="1"/>
</dbReference>
<reference evidence="7" key="1">
    <citation type="submission" date="2020-05" db="EMBL/GenBank/DDBJ databases">
        <authorList>
            <person name="Chiriac C."/>
            <person name="Salcher M."/>
            <person name="Ghai R."/>
            <person name="Kavagutti S V."/>
        </authorList>
    </citation>
    <scope>NUCLEOTIDE SEQUENCE</scope>
</reference>
<proteinExistence type="inferred from homology"/>
<gene>
    <name evidence="7" type="ORF">UFOPK2958_00047</name>
</gene>
<evidence type="ECO:0000256" key="1">
    <source>
        <dbReference type="ARBA" id="ARBA00000799"/>
    </source>
</evidence>
<name>A0A6J6VLR0_9ZZZZ</name>
<dbReference type="AlphaFoldDB" id="A0A6J6VLR0"/>
<accession>A0A6J6VLR0</accession>
<dbReference type="Pfam" id="PF00425">
    <property type="entry name" value="Chorismate_bind"/>
    <property type="match status" value="1"/>
</dbReference>
<organism evidence="7">
    <name type="scientific">freshwater metagenome</name>
    <dbReference type="NCBI Taxonomy" id="449393"/>
    <lineage>
        <taxon>unclassified sequences</taxon>
        <taxon>metagenomes</taxon>
        <taxon>ecological metagenomes</taxon>
    </lineage>
</organism>
<dbReference type="EMBL" id="CAFAAB010000002">
    <property type="protein sequence ID" value="CAB4773362.1"/>
    <property type="molecule type" value="Genomic_DNA"/>
</dbReference>
<dbReference type="InterPro" id="IPR015890">
    <property type="entry name" value="Chorismate_C"/>
</dbReference>
<sequence>MRINATRVSKELVNRAIEHATQDGWLVQDGSSLRCGFGKPLATRRFDALGELPVAMDIFQGLEMPDHSLLTAFATIPFDRTTEFDVVVPRFQVITDDNDAYWFLAPADETWDDANEQPRPSLLPKQVSFLYSPSPDRYAAAVAEAVERLREGILQKVVLARSCQGELSADINTSAIATRLHHLEPTCTIYAMPTTDGRRFTGASPELLVSKFGRTVRCHPLAGTISTEGMTDTTAYTKWLHGSPKNRVEHRIVVDEIVTHLSELCESVDAESEPSIVPLRSVAHLGTEISGVARNDVTILDLVSNLHPTPAVGGLPREMAEELIEELEPFRRGAYAGAVGWVNSAGDGAWWVAIRGILTKGPHFEVWAGAGIVMDSDPIAEREETKYKMDSVLHAIGLGTLN</sequence>
<evidence type="ECO:0000256" key="2">
    <source>
        <dbReference type="ARBA" id="ARBA00005297"/>
    </source>
</evidence>
<dbReference type="InterPro" id="IPR005801">
    <property type="entry name" value="ADC_synthase"/>
</dbReference>
<dbReference type="GO" id="GO:0008909">
    <property type="term" value="F:isochorismate synthase activity"/>
    <property type="evidence" value="ECO:0007669"/>
    <property type="project" value="UniProtKB-EC"/>
</dbReference>
<evidence type="ECO:0000313" key="7">
    <source>
        <dbReference type="EMBL" id="CAB4773362.1"/>
    </source>
</evidence>
<dbReference type="NCBIfam" id="TIGR00543">
    <property type="entry name" value="isochor_syn"/>
    <property type="match status" value="1"/>
</dbReference>
<evidence type="ECO:0000259" key="6">
    <source>
        <dbReference type="Pfam" id="PF00425"/>
    </source>
</evidence>
<dbReference type="EC" id="5.4.4.2" evidence="3"/>
<comment type="catalytic activity">
    <reaction evidence="1">
        <text>chorismate = isochorismate</text>
        <dbReference type="Rhea" id="RHEA:18985"/>
        <dbReference type="ChEBI" id="CHEBI:29748"/>
        <dbReference type="ChEBI" id="CHEBI:29780"/>
        <dbReference type="EC" id="5.4.4.2"/>
    </reaction>
</comment>